<dbReference type="Pfam" id="PF00126">
    <property type="entry name" value="HTH_1"/>
    <property type="match status" value="1"/>
</dbReference>
<dbReference type="Gene3D" id="3.40.190.290">
    <property type="match status" value="1"/>
</dbReference>
<dbReference type="SUPFAM" id="SSF53850">
    <property type="entry name" value="Periplasmic binding protein-like II"/>
    <property type="match status" value="1"/>
</dbReference>
<dbReference type="InterPro" id="IPR036390">
    <property type="entry name" value="WH_DNA-bd_sf"/>
</dbReference>
<proteinExistence type="inferred from homology"/>
<dbReference type="RefSeq" id="WP_084392984.1">
    <property type="nucleotide sequence ID" value="NZ_BMKF01000002.1"/>
</dbReference>
<dbReference type="PROSITE" id="PS50931">
    <property type="entry name" value="HTH_LYSR"/>
    <property type="match status" value="1"/>
</dbReference>
<keyword evidence="2" id="KW-0805">Transcription regulation</keyword>
<evidence type="ECO:0000256" key="2">
    <source>
        <dbReference type="ARBA" id="ARBA00023015"/>
    </source>
</evidence>
<sequence length="295" mass="33087">MHNWNWDDLRYVAALADTGTITEAARRLNVNRTTVQRRITAFEQQLKYRLFSRDGWGLTPLPEAAPILEAARQIDESLSAIQRKMNGASGDVAGDLTFTTTNSMFIAQIAELVRRFQDAHPSIQLHINLTSSTLNLNPRGAEVAIQPSTAPPEHLAGRRICDVTFGLYASWDYAARFKSHSPAEHDWIGYTDGLEGTPANSWLANNVPRNRIRMRADNYVAIAEAARWGSGIAVLPRAFGDRHEGLRRIEGLLDERIATGLWMLTHPDLRQSPRVRAFMDFMSDALSDVRSVFDC</sequence>
<name>A0ABQ1JKR8_9PROT</name>
<dbReference type="Pfam" id="PF03466">
    <property type="entry name" value="LysR_substrate"/>
    <property type="match status" value="1"/>
</dbReference>
<keyword evidence="7" id="KW-1185">Reference proteome</keyword>
<dbReference type="Gene3D" id="1.10.10.10">
    <property type="entry name" value="Winged helix-like DNA-binding domain superfamily/Winged helix DNA-binding domain"/>
    <property type="match status" value="1"/>
</dbReference>
<dbReference type="EMBL" id="BMKF01000002">
    <property type="protein sequence ID" value="GGB68735.1"/>
    <property type="molecule type" value="Genomic_DNA"/>
</dbReference>
<comment type="caution">
    <text evidence="6">The sequence shown here is derived from an EMBL/GenBank/DDBJ whole genome shotgun (WGS) entry which is preliminary data.</text>
</comment>
<keyword evidence="3" id="KW-0238">DNA-binding</keyword>
<dbReference type="SUPFAM" id="SSF46785">
    <property type="entry name" value="Winged helix' DNA-binding domain"/>
    <property type="match status" value="1"/>
</dbReference>
<dbReference type="PANTHER" id="PTHR30537:SF3">
    <property type="entry name" value="TRANSCRIPTIONAL REGULATORY PROTEIN"/>
    <property type="match status" value="1"/>
</dbReference>
<protein>
    <submittedName>
        <fullName evidence="6">LysR family transcriptional regulator</fullName>
    </submittedName>
</protein>
<dbReference type="InterPro" id="IPR005119">
    <property type="entry name" value="LysR_subst-bd"/>
</dbReference>
<gene>
    <name evidence="6" type="ORF">GCM10011503_16660</name>
</gene>
<evidence type="ECO:0000313" key="6">
    <source>
        <dbReference type="EMBL" id="GGB68735.1"/>
    </source>
</evidence>
<feature type="domain" description="HTH lysR-type" evidence="5">
    <location>
        <begin position="4"/>
        <end position="61"/>
    </location>
</feature>
<organism evidence="6 7">
    <name type="scientific">Henriciella pelagia</name>
    <dbReference type="NCBI Taxonomy" id="1977912"/>
    <lineage>
        <taxon>Bacteria</taxon>
        <taxon>Pseudomonadati</taxon>
        <taxon>Pseudomonadota</taxon>
        <taxon>Alphaproteobacteria</taxon>
        <taxon>Hyphomonadales</taxon>
        <taxon>Hyphomonadaceae</taxon>
        <taxon>Henriciella</taxon>
    </lineage>
</organism>
<dbReference type="InterPro" id="IPR036388">
    <property type="entry name" value="WH-like_DNA-bd_sf"/>
</dbReference>
<dbReference type="PANTHER" id="PTHR30537">
    <property type="entry name" value="HTH-TYPE TRANSCRIPTIONAL REGULATOR"/>
    <property type="match status" value="1"/>
</dbReference>
<evidence type="ECO:0000259" key="5">
    <source>
        <dbReference type="PROSITE" id="PS50931"/>
    </source>
</evidence>
<evidence type="ECO:0000256" key="3">
    <source>
        <dbReference type="ARBA" id="ARBA00023125"/>
    </source>
</evidence>
<accession>A0ABQ1JKR8</accession>
<evidence type="ECO:0000313" key="7">
    <source>
        <dbReference type="Proteomes" id="UP000628854"/>
    </source>
</evidence>
<evidence type="ECO:0000256" key="1">
    <source>
        <dbReference type="ARBA" id="ARBA00009437"/>
    </source>
</evidence>
<dbReference type="InterPro" id="IPR000847">
    <property type="entry name" value="LysR_HTH_N"/>
</dbReference>
<dbReference type="InterPro" id="IPR058163">
    <property type="entry name" value="LysR-type_TF_proteobact-type"/>
</dbReference>
<comment type="similarity">
    <text evidence="1">Belongs to the LysR transcriptional regulatory family.</text>
</comment>
<evidence type="ECO:0000256" key="4">
    <source>
        <dbReference type="ARBA" id="ARBA00023163"/>
    </source>
</evidence>
<keyword evidence="4" id="KW-0804">Transcription</keyword>
<reference evidence="7" key="1">
    <citation type="journal article" date="2019" name="Int. J. Syst. Evol. Microbiol.">
        <title>The Global Catalogue of Microorganisms (GCM) 10K type strain sequencing project: providing services to taxonomists for standard genome sequencing and annotation.</title>
        <authorList>
            <consortium name="The Broad Institute Genomics Platform"/>
            <consortium name="The Broad Institute Genome Sequencing Center for Infectious Disease"/>
            <person name="Wu L."/>
            <person name="Ma J."/>
        </authorList>
    </citation>
    <scope>NUCLEOTIDE SEQUENCE [LARGE SCALE GENOMIC DNA]</scope>
    <source>
        <strain evidence="7">CGMCC 1.15928</strain>
    </source>
</reference>
<dbReference type="Proteomes" id="UP000628854">
    <property type="component" value="Unassembled WGS sequence"/>
</dbReference>